<dbReference type="EMBL" id="CM055735">
    <property type="protein sequence ID" value="KAJ8007731.1"/>
    <property type="molecule type" value="Genomic_DNA"/>
</dbReference>
<evidence type="ECO:0000313" key="2">
    <source>
        <dbReference type="Proteomes" id="UP001157502"/>
    </source>
</evidence>
<proteinExistence type="predicted"/>
<evidence type="ECO:0000313" key="1">
    <source>
        <dbReference type="EMBL" id="KAJ8007731.1"/>
    </source>
</evidence>
<dbReference type="Proteomes" id="UP001157502">
    <property type="component" value="Chromosome 8"/>
</dbReference>
<reference evidence="1" key="1">
    <citation type="submission" date="2021-05" db="EMBL/GenBank/DDBJ databases">
        <authorList>
            <person name="Pan Q."/>
            <person name="Jouanno E."/>
            <person name="Zahm M."/>
            <person name="Klopp C."/>
            <person name="Cabau C."/>
            <person name="Louis A."/>
            <person name="Berthelot C."/>
            <person name="Parey E."/>
            <person name="Roest Crollius H."/>
            <person name="Montfort J."/>
            <person name="Robinson-Rechavi M."/>
            <person name="Bouchez O."/>
            <person name="Lampietro C."/>
            <person name="Lopez Roques C."/>
            <person name="Donnadieu C."/>
            <person name="Postlethwait J."/>
            <person name="Bobe J."/>
            <person name="Dillon D."/>
            <person name="Chandos A."/>
            <person name="von Hippel F."/>
            <person name="Guiguen Y."/>
        </authorList>
    </citation>
    <scope>NUCLEOTIDE SEQUENCE</scope>
    <source>
        <strain evidence="1">YG-Jan2019</strain>
    </source>
</reference>
<accession>A0ACC2GW74</accession>
<gene>
    <name evidence="1" type="ORF">DPEC_G00097250</name>
</gene>
<keyword evidence="2" id="KW-1185">Reference proteome</keyword>
<organism evidence="1 2">
    <name type="scientific">Dallia pectoralis</name>
    <name type="common">Alaska blackfish</name>
    <dbReference type="NCBI Taxonomy" id="75939"/>
    <lineage>
        <taxon>Eukaryota</taxon>
        <taxon>Metazoa</taxon>
        <taxon>Chordata</taxon>
        <taxon>Craniata</taxon>
        <taxon>Vertebrata</taxon>
        <taxon>Euteleostomi</taxon>
        <taxon>Actinopterygii</taxon>
        <taxon>Neopterygii</taxon>
        <taxon>Teleostei</taxon>
        <taxon>Protacanthopterygii</taxon>
        <taxon>Esociformes</taxon>
        <taxon>Umbridae</taxon>
        <taxon>Dallia</taxon>
    </lineage>
</organism>
<name>A0ACC2GW74_DALPE</name>
<sequence length="705" mass="81126">MTQPRFATSVLILLVVLLGLTNTSILAESETHDVNSSTSLPPPPEHKQPEGEMKSKPLRRERAEEQENEDDELFGNIDPKMLAAVLLEAMNKPHAERTDGVVADGRKEERGEEENEGELREEKETKGDEVRATMEEEGADRDRDGREELELAMAAAAVKGKEEQEREEEEERKRAQEEEDRLTEKVTSHTTSQMVPVKEKQPPAEGVGEEGVGKELGAREEAQKGPPTSQQTQQAEEEEQLNPEEVQNLQSMLEELQKFNTANKRERDLQAQEQRDRESRGYSQDAAKAKGYPLAMSKKKLKWQEETQKALSMPTYRGGNFMDDFNNNLDLPVEEEDEVLSPEEEERRAKEEQEEVRRQAAEAQRAKVEEEKLADIASDMLLQYMVKQDKGRFSDQKKTLLSNAAEDKRSDEEEVSEDDDIDPQTIDKLIEISSKLHLPADDVVDIISDVEKKKKKDAPETIPWERLQQQPLVSLPSSAVDAQSSPPRYPALKQPPTAINPLKAWFKDRSSIKPTKQDQNLWIKPPQMSLRTSPSYNYPTYSLYQQKPYHSFYPFYFTLPKPKPRFYTKPSVSLNSLLSNSLDYDFDLTPKRRYRPWVQPRPRNPPAALRRNLFYPNYLLPPRQRIYNSLPVPVPMPKPRSSPLRAPVQIQPRHQHGYYYQAPIAPLVTRDQDYYGMGPQQQDSNDDLENFIQQIVMKPRPRLFQ</sequence>
<comment type="caution">
    <text evidence="1">The sequence shown here is derived from an EMBL/GenBank/DDBJ whole genome shotgun (WGS) entry which is preliminary data.</text>
</comment>
<protein>
    <submittedName>
        <fullName evidence="1">Uncharacterized protein</fullName>
    </submittedName>
</protein>